<reference evidence="2" key="1">
    <citation type="submission" date="2021-02" db="EMBL/GenBank/DDBJ databases">
        <authorList>
            <person name="Nowell W R."/>
        </authorList>
    </citation>
    <scope>NUCLEOTIDE SEQUENCE</scope>
</reference>
<sequence>MHFTFAIALYIPNYNLQHSIINTMKIQNDTWLNESITIEPTEISTEFSESNISTVIIDPTTWFPTDSTEKPTTDHWLSLKEHLPALIGIVGGACLFVILSFCICWYYRRRRMIMGTFYFLSTQPGPEASSDEDIELETISIVEAHICSYMELATEFVESLGWDNVLFDSSHDKCYCNNCYPTTCANVTDAGGQIYVIPRGWARIGLHVDTVTVGLNDIWNKWIVTFHGTTVNAAESILRHRQFCLPGDILINGNQLGICDGHIPNKNHIYTSPTIAYSSLPMYSKKCDFTSLNDNCDYKVQIVLQCRQKPGSYRVQGETIRAGTTRLCPFIPNSEVEYFTEIRQSVVPYGLLVKLI</sequence>
<evidence type="ECO:0000313" key="3">
    <source>
        <dbReference type="Proteomes" id="UP000663860"/>
    </source>
</evidence>
<dbReference type="AlphaFoldDB" id="A0A814T6C5"/>
<organism evidence="2 3">
    <name type="scientific">Adineta steineri</name>
    <dbReference type="NCBI Taxonomy" id="433720"/>
    <lineage>
        <taxon>Eukaryota</taxon>
        <taxon>Metazoa</taxon>
        <taxon>Spiralia</taxon>
        <taxon>Gnathifera</taxon>
        <taxon>Rotifera</taxon>
        <taxon>Eurotatoria</taxon>
        <taxon>Bdelloidea</taxon>
        <taxon>Adinetida</taxon>
        <taxon>Adinetidae</taxon>
        <taxon>Adineta</taxon>
    </lineage>
</organism>
<evidence type="ECO:0000313" key="2">
    <source>
        <dbReference type="EMBL" id="CAF1157205.1"/>
    </source>
</evidence>
<name>A0A814T6C5_9BILA</name>
<evidence type="ECO:0000256" key="1">
    <source>
        <dbReference type="SAM" id="Phobius"/>
    </source>
</evidence>
<dbReference type="Proteomes" id="UP000663860">
    <property type="component" value="Unassembled WGS sequence"/>
</dbReference>
<protein>
    <submittedName>
        <fullName evidence="2">Uncharacterized protein</fullName>
    </submittedName>
</protein>
<keyword evidence="1" id="KW-0472">Membrane</keyword>
<keyword evidence="1" id="KW-1133">Transmembrane helix</keyword>
<keyword evidence="1" id="KW-0812">Transmembrane</keyword>
<gene>
    <name evidence="2" type="ORF">IZO911_LOCUS26114</name>
</gene>
<comment type="caution">
    <text evidence="2">The sequence shown here is derived from an EMBL/GenBank/DDBJ whole genome shotgun (WGS) entry which is preliminary data.</text>
</comment>
<dbReference type="EMBL" id="CAJNOE010000336">
    <property type="protein sequence ID" value="CAF1157205.1"/>
    <property type="molecule type" value="Genomic_DNA"/>
</dbReference>
<accession>A0A814T6C5</accession>
<feature type="transmembrane region" description="Helical" evidence="1">
    <location>
        <begin position="85"/>
        <end position="107"/>
    </location>
</feature>
<proteinExistence type="predicted"/>
<dbReference type="CDD" id="cd12087">
    <property type="entry name" value="TM_EGFR-like"/>
    <property type="match status" value="1"/>
</dbReference>